<dbReference type="eggNOG" id="KOG1721">
    <property type="taxonomic scope" value="Eukaryota"/>
</dbReference>
<evidence type="ECO:0000259" key="10">
    <source>
        <dbReference type="Pfam" id="PF12140"/>
    </source>
</evidence>
<reference evidence="12" key="5">
    <citation type="submission" date="2025-09" db="UniProtKB">
        <authorList>
            <consortium name="Ensembl"/>
        </authorList>
    </citation>
    <scope>IDENTIFICATION</scope>
    <source>
        <strain evidence="12">C57BL/6J</strain>
    </source>
</reference>
<evidence type="ECO:0000259" key="11">
    <source>
        <dbReference type="Pfam" id="PF17208"/>
    </source>
</evidence>
<dbReference type="ProteomicsDB" id="373815"/>
<dbReference type="GO" id="GO:0008104">
    <property type="term" value="P:intracellular protein localization"/>
    <property type="evidence" value="ECO:0000315"/>
    <property type="project" value="MGI"/>
</dbReference>
<dbReference type="GO" id="GO:0031519">
    <property type="term" value="C:PcG protein complex"/>
    <property type="evidence" value="ECO:0000266"/>
    <property type="project" value="GO_Central"/>
</dbReference>
<gene>
    <name evidence="12 13" type="primary">Scml2</name>
</gene>
<dbReference type="PROSITE" id="PS51079">
    <property type="entry name" value="MBT"/>
    <property type="match status" value="2"/>
</dbReference>
<dbReference type="Pfam" id="PF12140">
    <property type="entry name" value="SLED"/>
    <property type="match status" value="1"/>
</dbReference>
<dbReference type="SUPFAM" id="SSF63748">
    <property type="entry name" value="Tudor/PWWP/MBT"/>
    <property type="match status" value="2"/>
</dbReference>
<dbReference type="Gene3D" id="2.30.30.140">
    <property type="match status" value="2"/>
</dbReference>
<dbReference type="RNAct" id="B1AVB3">
    <property type="molecule type" value="protein"/>
</dbReference>
<name>B1AVB3_MOUSE</name>
<dbReference type="GeneTree" id="ENSGT00940000159407"/>
<dbReference type="SUPFAM" id="SSF47769">
    <property type="entry name" value="SAM/Pointed domain"/>
    <property type="match status" value="1"/>
</dbReference>
<reference evidence="17" key="2">
    <citation type="journal article" date="2010" name="Cell">
        <title>A tissue-specific atlas of mouse protein phosphorylation and expression.</title>
        <authorList>
            <person name="Huttlin E.L."/>
            <person name="Jedrychowski M.P."/>
            <person name="Elias J.E."/>
            <person name="Goswami T."/>
            <person name="Rad R."/>
            <person name="Beausoleil S.A."/>
            <person name="Villen J."/>
            <person name="Haas W."/>
            <person name="Sowa M.E."/>
            <person name="Gygi S.P."/>
        </authorList>
    </citation>
    <scope>IDENTIFICATION BY MASS SPECTROMETRY [LARGE SCALE ANALYSIS]</scope>
</reference>
<evidence type="ECO:0000256" key="7">
    <source>
        <dbReference type="ARBA" id="ARBA00023242"/>
    </source>
</evidence>
<dbReference type="CDD" id="cd20092">
    <property type="entry name" value="MBT_dScm-like_rpt2"/>
    <property type="match status" value="1"/>
</dbReference>
<dbReference type="eggNOG" id="KOG3766">
    <property type="taxonomic scope" value="Eukaryota"/>
</dbReference>
<keyword evidence="7" id="KW-0539">Nucleus</keyword>
<evidence type="ECO:0000313" key="12">
    <source>
        <dbReference type="Ensembl" id="ENSMUSP00000076593.5"/>
    </source>
</evidence>
<dbReference type="ExpressionAtlas" id="B1AVB3">
    <property type="expression patterns" value="baseline and differential"/>
</dbReference>
<feature type="compositionally biased region" description="Polar residues" evidence="9">
    <location>
        <begin position="640"/>
        <end position="655"/>
    </location>
</feature>
<keyword evidence="5" id="KW-0805">Transcription regulation</keyword>
<feature type="compositionally biased region" description="Low complexity" evidence="9">
    <location>
        <begin position="612"/>
        <end position="639"/>
    </location>
</feature>
<dbReference type="SMART" id="SM00561">
    <property type="entry name" value="MBT"/>
    <property type="match status" value="2"/>
</dbReference>
<dbReference type="GO" id="GO:0006915">
    <property type="term" value="P:apoptotic process"/>
    <property type="evidence" value="ECO:0000315"/>
    <property type="project" value="MGI"/>
</dbReference>
<feature type="region of interest" description="Disordered" evidence="9">
    <location>
        <begin position="851"/>
        <end position="904"/>
    </location>
</feature>
<dbReference type="GO" id="GO:0000785">
    <property type="term" value="C:chromatin"/>
    <property type="evidence" value="ECO:0000314"/>
    <property type="project" value="MGI"/>
</dbReference>
<dbReference type="OrthoDB" id="5912862at2759"/>
<dbReference type="Gene3D" id="3.90.1150.190">
    <property type="entry name" value="SLED domain"/>
    <property type="match status" value="1"/>
</dbReference>
<dbReference type="Proteomes" id="UP000000589">
    <property type="component" value="Chromosome X"/>
</dbReference>
<evidence type="ECO:0000313" key="13">
    <source>
        <dbReference type="MGI" id="MGI:1340042"/>
    </source>
</evidence>
<dbReference type="PANTHER" id="PTHR12247">
    <property type="entry name" value="POLYCOMB GROUP PROTEIN"/>
    <property type="match status" value="1"/>
</dbReference>
<dbReference type="GO" id="GO:0005634">
    <property type="term" value="C:nucleus"/>
    <property type="evidence" value="ECO:0000314"/>
    <property type="project" value="MGI"/>
</dbReference>
<dbReference type="InterPro" id="IPR021987">
    <property type="entry name" value="SLED"/>
</dbReference>
<evidence type="ECO:0000256" key="8">
    <source>
        <dbReference type="PROSITE-ProRule" id="PRU00459"/>
    </source>
</evidence>
<evidence type="ECO:0000313" key="14">
    <source>
        <dbReference type="Proteomes" id="UP000000589"/>
    </source>
</evidence>
<dbReference type="PaxDb" id="10090-ENSMUSP00000076593"/>
<feature type="repeat" description="MBT" evidence="8">
    <location>
        <begin position="116"/>
        <end position="217"/>
    </location>
</feature>
<dbReference type="FunCoup" id="B1AVB3">
    <property type="interactions" value="112"/>
</dbReference>
<dbReference type="InParanoid" id="B1AVB3"/>
<evidence type="ECO:0000256" key="9">
    <source>
        <dbReference type="SAM" id="MobiDB-lite"/>
    </source>
</evidence>
<evidence type="ECO:0000256" key="2">
    <source>
        <dbReference type="ARBA" id="ARBA00008469"/>
    </source>
</evidence>
<dbReference type="MGI" id="MGI:1340042">
    <property type="gene designation" value="Scml2"/>
</dbReference>
<dbReference type="GO" id="GO:0042393">
    <property type="term" value="F:histone binding"/>
    <property type="evidence" value="ECO:0000318"/>
    <property type="project" value="GO_Central"/>
</dbReference>
<sequence>MGQTANEDHFDWDKYLKETGSISAPSEYFRQSKTPPTNEFKIGMKLEARDPRNIDSVCVASVIGITGARLRLRLDGSDNKNDFWRLVDSSDIQPVGTCEQGGDLLQPPLGYTLNTSSWPMFLLRVLTGSELAPAVFFKEEPPRPLQNNFIVGMKIEAVDRKNPFMICPATIGAVCGDQLHITFDGWSGAFDYWCDYDSRDIFPVGWCRLTGDVLQPPGKIVEKRPRRKRRTRLWRLRTALLGNEEEAPAAEEPGTSVLTFGDENRTLKDCRGEAAEEPGTSAFTFGDENRTLKDCQGGWKKPKGRGFIKPGKDETRPGKHDQGAPAGKKPRGRGFTQPLEDEARPGRDVQVAPAEKKRKGKTVTTPWTEDPRLFADQGDAPAEKKRKGKTVTTPWTEDPRLFADQGDAPAEKKRKGKTVTTPWTEDPRLFADQGAAPAEKKRKGKTVTTPWTEDPRLFADQGDAPAEKKRKGKTVTTPWTEDPRLFADQGDAPAEKKRKGKTVTTPWTEDPRLFADQGAAPAEKKRKGKTVTTPWTEDPRLFADQGDAPAEKKRKGKTVTTPWTEDPRLFADQGDAPAEKKPKGKRVTKSRKDQAQFLADEEAMPALFSALSVSSTERTPPSSSEQPKSSTSGKTKSTSRGAQTSRKSPRKTSVVQPVPKTSKKAGKSKSTGNTSSPKKGITIKIVLPKKKGGKSGKKEKSIPVISSTSSASLSTLMKSSSSNKTSAGPSKIVMSTVCVYINKHGDCGPFLDPQKVQQLPNHFGPGPVNVILQRTVQACVNCAFQAKDVFLFLKTDNRGGEMITAFFDGKVHTVQLPPVNSASFALRFLENFCQSLQCDNFLSSQPFRREAQVPTPDTGTDQSKPENGEPKEKRSLKRLSLHPHRSAPVSSKVPRKSGQASKASSYITVPDPSVLKQGFCKDPSTWSVDEVIQFMKHTDPQISGPLADLFRQHVTYLLIRFSCCPNASK</sequence>
<feature type="region of interest" description="Disordered" evidence="9">
    <location>
        <begin position="274"/>
        <end position="705"/>
    </location>
</feature>
<keyword evidence="15 16" id="KW-1267">Proteomics identification</keyword>
<dbReference type="InterPro" id="IPR033763">
    <property type="entry name" value="SCML2_RBR"/>
</dbReference>
<evidence type="ECO:0000256" key="4">
    <source>
        <dbReference type="ARBA" id="ARBA00022737"/>
    </source>
</evidence>
<dbReference type="InterPro" id="IPR038348">
    <property type="entry name" value="SLED_sf"/>
</dbReference>
<dbReference type="Ensembl" id="ENSMUST00000077375.5">
    <property type="protein sequence ID" value="ENSMUSP00000076593.5"/>
    <property type="gene ID" value="ENSMUSG00000000037.18"/>
</dbReference>
<reference evidence="12 14" key="1">
    <citation type="journal article" date="2009" name="PLoS Biol.">
        <title>Lineage-specific biology revealed by a finished genome assembly of the mouse.</title>
        <authorList>
            <consortium name="Mouse Genome Sequencing Consortium"/>
            <person name="Church D.M."/>
            <person name="Goodstadt L."/>
            <person name="Hillier L.W."/>
            <person name="Zody M.C."/>
            <person name="Goldstein S."/>
            <person name="She X."/>
            <person name="Bult C.J."/>
            <person name="Agarwala R."/>
            <person name="Cherry J.L."/>
            <person name="DiCuccio M."/>
            <person name="Hlavina W."/>
            <person name="Kapustin Y."/>
            <person name="Meric P."/>
            <person name="Maglott D."/>
            <person name="Birtle Z."/>
            <person name="Marques A.C."/>
            <person name="Graves T."/>
            <person name="Zhou S."/>
            <person name="Teague B."/>
            <person name="Potamousis K."/>
            <person name="Churas C."/>
            <person name="Place M."/>
            <person name="Herschleb J."/>
            <person name="Runnheim R."/>
            <person name="Forrest D."/>
            <person name="Amos-Landgraf J."/>
            <person name="Schwartz D.C."/>
            <person name="Cheng Z."/>
            <person name="Lindblad-Toh K."/>
            <person name="Eichler E.E."/>
            <person name="Ponting C.P."/>
        </authorList>
    </citation>
    <scope>NUCLEOTIDE SEQUENCE [LARGE SCALE GENOMIC DNA]</scope>
    <source>
        <strain evidence="12 14">C57BL/6J</strain>
    </source>
</reference>
<feature type="compositionally biased region" description="Low complexity" evidence="9">
    <location>
        <begin position="668"/>
        <end position="680"/>
    </location>
</feature>
<dbReference type="InterPro" id="IPR013761">
    <property type="entry name" value="SAM/pointed_sf"/>
</dbReference>
<protein>
    <submittedName>
        <fullName evidence="12">Scm polycomb group protein like 2</fullName>
    </submittedName>
</protein>
<dbReference type="UCSC" id="uc009utw.2">
    <property type="organism name" value="mouse"/>
</dbReference>
<evidence type="ECO:0000256" key="6">
    <source>
        <dbReference type="ARBA" id="ARBA00023163"/>
    </source>
</evidence>
<dbReference type="GO" id="GO:0045892">
    <property type="term" value="P:negative regulation of DNA-templated transcription"/>
    <property type="evidence" value="ECO:0000318"/>
    <property type="project" value="GO_Central"/>
</dbReference>
<dbReference type="GO" id="GO:0003682">
    <property type="term" value="F:chromatin binding"/>
    <property type="evidence" value="ECO:0000318"/>
    <property type="project" value="GO_Central"/>
</dbReference>
<feature type="compositionally biased region" description="Basic and acidic residues" evidence="9">
    <location>
        <begin position="863"/>
        <end position="873"/>
    </location>
</feature>
<reference evidence="12 14" key="3">
    <citation type="journal article" date="2011" name="PLoS Biol.">
        <title>Modernizing reference genome assemblies.</title>
        <authorList>
            <person name="Church D.M."/>
            <person name="Schneider V.A."/>
            <person name="Graves T."/>
            <person name="Auger K."/>
            <person name="Cunningham F."/>
            <person name="Bouk N."/>
            <person name="Chen H.C."/>
            <person name="Agarwala R."/>
            <person name="McLaren W.M."/>
            <person name="Ritchie G.R."/>
            <person name="Albracht D."/>
            <person name="Kremitzki M."/>
            <person name="Rock S."/>
            <person name="Kotkiewicz H."/>
            <person name="Kremitzki C."/>
            <person name="Wollam A."/>
            <person name="Trani L."/>
            <person name="Fulton L."/>
            <person name="Fulton R."/>
            <person name="Matthews L."/>
            <person name="Whitehead S."/>
            <person name="Chow W."/>
            <person name="Torrance J."/>
            <person name="Dunn M."/>
            <person name="Harden G."/>
            <person name="Threadgold G."/>
            <person name="Wood J."/>
            <person name="Collins J."/>
            <person name="Heath P."/>
            <person name="Griffiths G."/>
            <person name="Pelan S."/>
            <person name="Grafham D."/>
            <person name="Eichler E.E."/>
            <person name="Weinstock G."/>
            <person name="Mardis E.R."/>
            <person name="Wilson R.K."/>
            <person name="Howe K."/>
            <person name="Flicek P."/>
            <person name="Hubbard T."/>
        </authorList>
    </citation>
    <scope>NUCLEOTIDE SEQUENCE [LARGE SCALE GENOMIC DNA]</scope>
    <source>
        <strain evidence="12 14">C57BL/6J</strain>
    </source>
</reference>
<feature type="compositionally biased region" description="Basic and acidic residues" evidence="9">
    <location>
        <begin position="310"/>
        <end position="322"/>
    </location>
</feature>
<dbReference type="SMR" id="B1AVB3"/>
<dbReference type="Pfam" id="PF17208">
    <property type="entry name" value="RBR"/>
    <property type="match status" value="1"/>
</dbReference>
<proteinExistence type="evidence at protein level"/>
<evidence type="ECO:0000256" key="1">
    <source>
        <dbReference type="ARBA" id="ARBA00004123"/>
    </source>
</evidence>
<evidence type="ECO:0007829" key="16">
    <source>
        <dbReference type="ProteomicsDB" id="B1AVB3"/>
    </source>
</evidence>
<keyword evidence="4" id="KW-0677">Repeat</keyword>
<dbReference type="InterPro" id="IPR004092">
    <property type="entry name" value="Mbt"/>
</dbReference>
<keyword evidence="3" id="KW-0678">Repressor</keyword>
<dbReference type="Bgee" id="ENSMUSG00000000037">
    <property type="expression patterns" value="Expressed in animal zygote and 131 other cell types or tissues"/>
</dbReference>
<dbReference type="PANTHER" id="PTHR12247:SF84">
    <property type="entry name" value="SEX COMB ON MIDLEG-LIKE PROTEIN 2"/>
    <property type="match status" value="1"/>
</dbReference>
<feature type="compositionally biased region" description="Basic residues" evidence="9">
    <location>
        <begin position="874"/>
        <end position="885"/>
    </location>
</feature>
<feature type="domain" description="Polycomb group protein RNA binding region" evidence="11">
    <location>
        <begin position="662"/>
        <end position="706"/>
    </location>
</feature>
<comment type="subcellular location">
    <subcellularLocation>
        <location evidence="1">Nucleus</location>
    </subcellularLocation>
</comment>
<dbReference type="PhylomeDB" id="B1AVB3"/>
<dbReference type="InterPro" id="IPR050548">
    <property type="entry name" value="PcG_chromatin_remod_factors"/>
</dbReference>
<evidence type="ECO:0007829" key="17">
    <source>
        <dbReference type="PubMed" id="21183079"/>
    </source>
</evidence>
<comment type="similarity">
    <text evidence="2">Belongs to the SCM family.</text>
</comment>
<dbReference type="PeptideAtlas" id="B1AVB3"/>
<dbReference type="GO" id="GO:0001741">
    <property type="term" value="C:XY body"/>
    <property type="evidence" value="ECO:0000314"/>
    <property type="project" value="MGI"/>
</dbReference>
<dbReference type="FunFam" id="2.30.30.140:FF:000016">
    <property type="entry name" value="polycomb protein SCMH1 isoform X1"/>
    <property type="match status" value="1"/>
</dbReference>
<dbReference type="AGR" id="MGI:1340042"/>
<accession>B1AVB3</accession>
<feature type="domain" description="SLED" evidence="10">
    <location>
        <begin position="736"/>
        <end position="845"/>
    </location>
</feature>
<dbReference type="AlphaFoldDB" id="B1AVB3"/>
<dbReference type="VEuPathDB" id="HostDB:ENSMUSG00000000037"/>
<organism evidence="12 14">
    <name type="scientific">Mus musculus</name>
    <name type="common">Mouse</name>
    <dbReference type="NCBI Taxonomy" id="10090"/>
    <lineage>
        <taxon>Eukaryota</taxon>
        <taxon>Metazoa</taxon>
        <taxon>Chordata</taxon>
        <taxon>Craniata</taxon>
        <taxon>Vertebrata</taxon>
        <taxon>Euteleostomi</taxon>
        <taxon>Mammalia</taxon>
        <taxon>Eutheria</taxon>
        <taxon>Euarchontoglires</taxon>
        <taxon>Glires</taxon>
        <taxon>Rodentia</taxon>
        <taxon>Myomorpha</taxon>
        <taxon>Muroidea</taxon>
        <taxon>Muridae</taxon>
        <taxon>Murinae</taxon>
        <taxon>Mus</taxon>
        <taxon>Mus</taxon>
    </lineage>
</organism>
<reference evidence="12" key="4">
    <citation type="submission" date="2025-08" db="UniProtKB">
        <authorList>
            <consortium name="Ensembl"/>
        </authorList>
    </citation>
    <scope>IDENTIFICATION</scope>
    <source>
        <strain evidence="12">C57BL/6J</strain>
    </source>
</reference>
<evidence type="ECO:0000256" key="3">
    <source>
        <dbReference type="ARBA" id="ARBA00022491"/>
    </source>
</evidence>
<evidence type="ECO:0007829" key="15">
    <source>
        <dbReference type="PeptideAtlas" id="B1AVB3"/>
    </source>
</evidence>
<evidence type="ECO:0000256" key="5">
    <source>
        <dbReference type="ARBA" id="ARBA00023015"/>
    </source>
</evidence>
<keyword evidence="14" id="KW-1185">Reference proteome</keyword>
<keyword evidence="6" id="KW-0804">Transcription</keyword>
<feature type="repeat" description="MBT" evidence="8">
    <location>
        <begin position="10"/>
        <end position="108"/>
    </location>
</feature>
<dbReference type="Pfam" id="PF02820">
    <property type="entry name" value="MBT"/>
    <property type="match status" value="2"/>
</dbReference>
<dbReference type="Antibodypedia" id="475">
    <property type="antibodies" value="194 antibodies from 27 providers"/>
</dbReference>